<proteinExistence type="predicted"/>
<gene>
    <name evidence="1" type="ORF">EVAR_96348_1</name>
</gene>
<protein>
    <submittedName>
        <fullName evidence="1">Uncharacterized protein</fullName>
    </submittedName>
</protein>
<dbReference type="Proteomes" id="UP000299102">
    <property type="component" value="Unassembled WGS sequence"/>
</dbReference>
<dbReference type="AlphaFoldDB" id="A0A4C1VV36"/>
<organism evidence="1 2">
    <name type="scientific">Eumeta variegata</name>
    <name type="common">Bagworm moth</name>
    <name type="synonym">Eumeta japonica</name>
    <dbReference type="NCBI Taxonomy" id="151549"/>
    <lineage>
        <taxon>Eukaryota</taxon>
        <taxon>Metazoa</taxon>
        <taxon>Ecdysozoa</taxon>
        <taxon>Arthropoda</taxon>
        <taxon>Hexapoda</taxon>
        <taxon>Insecta</taxon>
        <taxon>Pterygota</taxon>
        <taxon>Neoptera</taxon>
        <taxon>Endopterygota</taxon>
        <taxon>Lepidoptera</taxon>
        <taxon>Glossata</taxon>
        <taxon>Ditrysia</taxon>
        <taxon>Tineoidea</taxon>
        <taxon>Psychidae</taxon>
        <taxon>Oiketicinae</taxon>
        <taxon>Eumeta</taxon>
    </lineage>
</organism>
<evidence type="ECO:0000313" key="2">
    <source>
        <dbReference type="Proteomes" id="UP000299102"/>
    </source>
</evidence>
<accession>A0A4C1VV36</accession>
<sequence>MASQFSPYERGGDGGEQSIMGRPCARAHRCVRLSQTKNFLNNLWLQCRKLKALIPSSGTRLLRHRDAVGA</sequence>
<evidence type="ECO:0000313" key="1">
    <source>
        <dbReference type="EMBL" id="GBP43086.1"/>
    </source>
</evidence>
<reference evidence="1 2" key="1">
    <citation type="journal article" date="2019" name="Commun. Biol.">
        <title>The bagworm genome reveals a unique fibroin gene that provides high tensile strength.</title>
        <authorList>
            <person name="Kono N."/>
            <person name="Nakamura H."/>
            <person name="Ohtoshi R."/>
            <person name="Tomita M."/>
            <person name="Numata K."/>
            <person name="Arakawa K."/>
        </authorList>
    </citation>
    <scope>NUCLEOTIDE SEQUENCE [LARGE SCALE GENOMIC DNA]</scope>
</reference>
<dbReference type="EMBL" id="BGZK01000429">
    <property type="protein sequence ID" value="GBP43086.1"/>
    <property type="molecule type" value="Genomic_DNA"/>
</dbReference>
<name>A0A4C1VV36_EUMVA</name>
<comment type="caution">
    <text evidence="1">The sequence shown here is derived from an EMBL/GenBank/DDBJ whole genome shotgun (WGS) entry which is preliminary data.</text>
</comment>
<keyword evidence="2" id="KW-1185">Reference proteome</keyword>